<reference evidence="1 2" key="1">
    <citation type="submission" date="2024-11" db="EMBL/GenBank/DDBJ databases">
        <title>A near-complete genome assembly of Cinchona calisaya.</title>
        <authorList>
            <person name="Lian D.C."/>
            <person name="Zhao X.W."/>
            <person name="Wei L."/>
        </authorList>
    </citation>
    <scope>NUCLEOTIDE SEQUENCE [LARGE SCALE GENOMIC DNA]</scope>
    <source>
        <tissue evidence="1">Nenye</tissue>
    </source>
</reference>
<gene>
    <name evidence="1" type="ORF">ACH5RR_001542</name>
</gene>
<sequence length="100" mass="10898">MDVTLLASKIFNSAYLYIVQKSVTELYAYGLASLHSSNLSVLATSRDNGLGSATKLSGSLASRVGGRVVPLCNVALPVAFTEFTHMIRFFFTPFDNTTWQ</sequence>
<proteinExistence type="predicted"/>
<evidence type="ECO:0000313" key="2">
    <source>
        <dbReference type="Proteomes" id="UP001630127"/>
    </source>
</evidence>
<dbReference type="EMBL" id="JBJUIK010000001">
    <property type="protein sequence ID" value="KAL3538176.1"/>
    <property type="molecule type" value="Genomic_DNA"/>
</dbReference>
<protein>
    <submittedName>
        <fullName evidence="1">Uncharacterized protein</fullName>
    </submittedName>
</protein>
<accession>A0ABD3B4B9</accession>
<dbReference type="Proteomes" id="UP001630127">
    <property type="component" value="Unassembled WGS sequence"/>
</dbReference>
<organism evidence="1 2">
    <name type="scientific">Cinchona calisaya</name>
    <dbReference type="NCBI Taxonomy" id="153742"/>
    <lineage>
        <taxon>Eukaryota</taxon>
        <taxon>Viridiplantae</taxon>
        <taxon>Streptophyta</taxon>
        <taxon>Embryophyta</taxon>
        <taxon>Tracheophyta</taxon>
        <taxon>Spermatophyta</taxon>
        <taxon>Magnoliopsida</taxon>
        <taxon>eudicotyledons</taxon>
        <taxon>Gunneridae</taxon>
        <taxon>Pentapetalae</taxon>
        <taxon>asterids</taxon>
        <taxon>lamiids</taxon>
        <taxon>Gentianales</taxon>
        <taxon>Rubiaceae</taxon>
        <taxon>Cinchonoideae</taxon>
        <taxon>Cinchoneae</taxon>
        <taxon>Cinchona</taxon>
    </lineage>
</organism>
<comment type="caution">
    <text evidence="1">The sequence shown here is derived from an EMBL/GenBank/DDBJ whole genome shotgun (WGS) entry which is preliminary data.</text>
</comment>
<evidence type="ECO:0000313" key="1">
    <source>
        <dbReference type="EMBL" id="KAL3538176.1"/>
    </source>
</evidence>
<name>A0ABD3B4B9_9GENT</name>
<dbReference type="AlphaFoldDB" id="A0ABD3B4B9"/>
<keyword evidence="2" id="KW-1185">Reference proteome</keyword>